<reference evidence="10 11" key="1">
    <citation type="submission" date="2021-01" db="EMBL/GenBank/DDBJ databases">
        <title>Genomic Encyclopedia of Type Strains, Phase IV (KMG-IV): sequencing the most valuable type-strain genomes for metagenomic binning, comparative biology and taxonomic classification.</title>
        <authorList>
            <person name="Goeker M."/>
        </authorList>
    </citation>
    <scope>NUCLEOTIDE SEQUENCE [LARGE SCALE GENOMIC DNA]</scope>
    <source>
        <strain evidence="10 11">DSM 100968</strain>
    </source>
</reference>
<dbReference type="Pfam" id="PF02811">
    <property type="entry name" value="PHP"/>
    <property type="match status" value="1"/>
</dbReference>
<proteinExistence type="inferred from homology"/>
<dbReference type="Proteomes" id="UP000823201">
    <property type="component" value="Unassembled WGS sequence"/>
</dbReference>
<dbReference type="SUPFAM" id="SSF89550">
    <property type="entry name" value="PHP domain-like"/>
    <property type="match status" value="1"/>
</dbReference>
<dbReference type="EC" id="3.1.3.15" evidence="3 8"/>
<evidence type="ECO:0000313" key="10">
    <source>
        <dbReference type="EMBL" id="MBM7659043.1"/>
    </source>
</evidence>
<keyword evidence="5 8" id="KW-0378">Hydrolase</keyword>
<evidence type="ECO:0000256" key="5">
    <source>
        <dbReference type="ARBA" id="ARBA00022801"/>
    </source>
</evidence>
<dbReference type="InterPro" id="IPR016195">
    <property type="entry name" value="Pol/histidinol_Pase-like"/>
</dbReference>
<organism evidence="10 11">
    <name type="scientific">Sporolactobacillus spathodeae</name>
    <dbReference type="NCBI Taxonomy" id="1465502"/>
    <lineage>
        <taxon>Bacteria</taxon>
        <taxon>Bacillati</taxon>
        <taxon>Bacillota</taxon>
        <taxon>Bacilli</taxon>
        <taxon>Bacillales</taxon>
        <taxon>Sporolactobacillaceae</taxon>
        <taxon>Sporolactobacillus</taxon>
    </lineage>
</organism>
<dbReference type="EMBL" id="JAFBEV010000032">
    <property type="protein sequence ID" value="MBM7659043.1"/>
    <property type="molecule type" value="Genomic_DNA"/>
</dbReference>
<evidence type="ECO:0000313" key="11">
    <source>
        <dbReference type="Proteomes" id="UP000823201"/>
    </source>
</evidence>
<evidence type="ECO:0000256" key="6">
    <source>
        <dbReference type="ARBA" id="ARBA00023102"/>
    </source>
</evidence>
<evidence type="ECO:0000256" key="8">
    <source>
        <dbReference type="RuleBase" id="RU366003"/>
    </source>
</evidence>
<comment type="pathway">
    <text evidence="1 8">Amino-acid biosynthesis; L-histidine biosynthesis; L-histidine from 5-phospho-alpha-D-ribose 1-diphosphate: step 8/9.</text>
</comment>
<evidence type="ECO:0000256" key="1">
    <source>
        <dbReference type="ARBA" id="ARBA00004970"/>
    </source>
</evidence>
<dbReference type="Gene3D" id="3.20.20.140">
    <property type="entry name" value="Metal-dependent hydrolases"/>
    <property type="match status" value="1"/>
</dbReference>
<evidence type="ECO:0000256" key="3">
    <source>
        <dbReference type="ARBA" id="ARBA00013085"/>
    </source>
</evidence>
<comment type="caution">
    <text evidence="10">The sequence shown here is derived from an EMBL/GenBank/DDBJ whole genome shotgun (WGS) entry which is preliminary data.</text>
</comment>
<accession>A0ABS2QB46</accession>
<dbReference type="RefSeq" id="WP_205007588.1">
    <property type="nucleotide sequence ID" value="NZ_CBCRXA010000017.1"/>
</dbReference>
<evidence type="ECO:0000256" key="7">
    <source>
        <dbReference type="ARBA" id="ARBA00049158"/>
    </source>
</evidence>
<dbReference type="InterPro" id="IPR010140">
    <property type="entry name" value="Histidinol_P_phosphatase_HisJ"/>
</dbReference>
<dbReference type="GO" id="GO:0004401">
    <property type="term" value="F:histidinol-phosphatase activity"/>
    <property type="evidence" value="ECO:0007669"/>
    <property type="project" value="UniProtKB-EC"/>
</dbReference>
<evidence type="ECO:0000256" key="4">
    <source>
        <dbReference type="ARBA" id="ARBA00022605"/>
    </source>
</evidence>
<dbReference type="PANTHER" id="PTHR21039">
    <property type="entry name" value="HISTIDINOL PHOSPHATASE-RELATED"/>
    <property type="match status" value="1"/>
</dbReference>
<gene>
    <name evidence="10" type="ORF">JOC27_002519</name>
</gene>
<evidence type="ECO:0000259" key="9">
    <source>
        <dbReference type="Pfam" id="PF02811"/>
    </source>
</evidence>
<dbReference type="PANTHER" id="PTHR21039:SF0">
    <property type="entry name" value="HISTIDINOL-PHOSPHATASE"/>
    <property type="match status" value="1"/>
</dbReference>
<keyword evidence="11" id="KW-1185">Reference proteome</keyword>
<feature type="domain" description="PHP" evidence="9">
    <location>
        <begin position="4"/>
        <end position="190"/>
    </location>
</feature>
<keyword evidence="4 8" id="KW-0028">Amino-acid biosynthesis</keyword>
<evidence type="ECO:0000256" key="2">
    <source>
        <dbReference type="ARBA" id="ARBA00009152"/>
    </source>
</evidence>
<protein>
    <recommendedName>
        <fullName evidence="3 8">Histidinol-phosphatase</fullName>
        <shortName evidence="8">HolPase</shortName>
        <ecNumber evidence="3 8">3.1.3.15</ecNumber>
    </recommendedName>
</protein>
<comment type="catalytic activity">
    <reaction evidence="7 8">
        <text>L-histidinol phosphate + H2O = L-histidinol + phosphate</text>
        <dbReference type="Rhea" id="RHEA:14465"/>
        <dbReference type="ChEBI" id="CHEBI:15377"/>
        <dbReference type="ChEBI" id="CHEBI:43474"/>
        <dbReference type="ChEBI" id="CHEBI:57699"/>
        <dbReference type="ChEBI" id="CHEBI:57980"/>
        <dbReference type="EC" id="3.1.3.15"/>
    </reaction>
</comment>
<name>A0ABS2QB46_9BACL</name>
<comment type="similarity">
    <text evidence="2 8">Belongs to the PHP hydrolase family. HisK subfamily.</text>
</comment>
<dbReference type="InterPro" id="IPR004013">
    <property type="entry name" value="PHP_dom"/>
</dbReference>
<keyword evidence="6 8" id="KW-0368">Histidine biosynthesis</keyword>
<sequence length="268" mass="31043">MPFDTHNHTVFSFDAEMNLDDALRRAEAYNLGLVLTEHYDLNEKQEDGTPVSFAVDDYLRTYAARRGPRLLLGIELGLDNRPEYVNKNKQIVETHDFDMVIGSVHNIQDYDIYTDRNRNLLSKEQFFTKYLIYAEHTINANPYIDTFAHMDYPCRYLNYGDNTLRYEDFPWLIDNFLSALIEHEICFEINLRLVADQVFRDSLSGILKRYRALGGRYVTIGGDNHVPETIGTTYSLGVGLAQANGLVPVYFKNREMCVDDPQNFKQPL</sequence>